<comment type="caution">
    <text evidence="2">The sequence shown here is derived from an EMBL/GenBank/DDBJ whole genome shotgun (WGS) entry which is preliminary data.</text>
</comment>
<organism evidence="2 3">
    <name type="scientific">Paenibacillus cookii</name>
    <dbReference type="NCBI Taxonomy" id="157839"/>
    <lineage>
        <taxon>Bacteria</taxon>
        <taxon>Bacillati</taxon>
        <taxon>Bacillota</taxon>
        <taxon>Bacilli</taxon>
        <taxon>Bacillales</taxon>
        <taxon>Paenibacillaceae</taxon>
        <taxon>Paenibacillus</taxon>
    </lineage>
</organism>
<evidence type="ECO:0000313" key="2">
    <source>
        <dbReference type="EMBL" id="GIO67454.1"/>
    </source>
</evidence>
<keyword evidence="3" id="KW-1185">Reference proteome</keyword>
<proteinExistence type="predicted"/>
<reference evidence="2 3" key="1">
    <citation type="submission" date="2021-03" db="EMBL/GenBank/DDBJ databases">
        <title>Antimicrobial resistance genes in bacteria isolated from Japanese honey, and their potential for conferring macrolide and lincosamide resistance in the American foulbrood pathogen Paenibacillus larvae.</title>
        <authorList>
            <person name="Okamoto M."/>
            <person name="Kumagai M."/>
            <person name="Kanamori H."/>
            <person name="Takamatsu D."/>
        </authorList>
    </citation>
    <scope>NUCLEOTIDE SEQUENCE [LARGE SCALE GENOMIC DNA]</scope>
    <source>
        <strain evidence="2 3">J21TS3</strain>
    </source>
</reference>
<gene>
    <name evidence="2" type="ORF">J21TS3_22750</name>
</gene>
<accession>A0ABQ4LW72</accession>
<keyword evidence="1" id="KW-1133">Transmembrane helix</keyword>
<name>A0ABQ4LW72_9BACL</name>
<dbReference type="EMBL" id="BORW01000009">
    <property type="protein sequence ID" value="GIO67454.1"/>
    <property type="molecule type" value="Genomic_DNA"/>
</dbReference>
<keyword evidence="1" id="KW-0812">Transmembrane</keyword>
<dbReference type="Proteomes" id="UP000680638">
    <property type="component" value="Unassembled WGS sequence"/>
</dbReference>
<evidence type="ECO:0000313" key="3">
    <source>
        <dbReference type="Proteomes" id="UP000680638"/>
    </source>
</evidence>
<sequence>MKHINWKKLAFTVGKLLAIIVLLLLGLFFSVQLAVIVLLWSAG</sequence>
<evidence type="ECO:0000256" key="1">
    <source>
        <dbReference type="SAM" id="Phobius"/>
    </source>
</evidence>
<protein>
    <submittedName>
        <fullName evidence="2">Uncharacterized protein</fullName>
    </submittedName>
</protein>
<dbReference type="RefSeq" id="WP_281422505.1">
    <property type="nucleotide sequence ID" value="NZ_BORW01000009.1"/>
</dbReference>
<feature type="transmembrane region" description="Helical" evidence="1">
    <location>
        <begin position="16"/>
        <end position="40"/>
    </location>
</feature>
<keyword evidence="1" id="KW-0472">Membrane</keyword>